<protein>
    <recommendedName>
        <fullName evidence="6">Gas vesicle synthesis protein GvpL/GvpF</fullName>
    </recommendedName>
</protein>
<proteinExistence type="inferred from homology"/>
<dbReference type="RefSeq" id="WP_120720561.1">
    <property type="nucleotide sequence ID" value="NZ_CP032698.1"/>
</dbReference>
<evidence type="ECO:0000256" key="3">
    <source>
        <dbReference type="ARBA" id="ARBA00035643"/>
    </source>
</evidence>
<reference evidence="4 5" key="1">
    <citation type="submission" date="2018-10" db="EMBL/GenBank/DDBJ databases">
        <title>Relationship between Morphology and Antimicrobial Activity in Streptomyces.</title>
        <authorList>
            <person name="Kang H.J."/>
            <person name="Kim S.B."/>
        </authorList>
    </citation>
    <scope>NUCLEOTIDE SEQUENCE [LARGE SCALE GENOMIC DNA]</scope>
    <source>
        <strain evidence="4 5">BH38</strain>
    </source>
</reference>
<dbReference type="InterPro" id="IPR009430">
    <property type="entry name" value="GvpL/GvpF"/>
</dbReference>
<dbReference type="AlphaFoldDB" id="A0A387HFM7"/>
<accession>A0A387HFM7</accession>
<keyword evidence="5" id="KW-1185">Reference proteome</keyword>
<evidence type="ECO:0000256" key="1">
    <source>
        <dbReference type="ARBA" id="ARBA00022987"/>
    </source>
</evidence>
<evidence type="ECO:0000313" key="4">
    <source>
        <dbReference type="EMBL" id="AYG79467.1"/>
    </source>
</evidence>
<dbReference type="Proteomes" id="UP000271554">
    <property type="component" value="Chromosome"/>
</dbReference>
<gene>
    <name evidence="4" type="ORF">DWB77_01581</name>
</gene>
<dbReference type="OrthoDB" id="4864106at2"/>
<comment type="similarity">
    <text evidence="3">Belongs to the gas vesicle GvpF/GvpL family.</text>
</comment>
<dbReference type="PANTHER" id="PTHR36852:SF1">
    <property type="entry name" value="PROTEIN GVPL 2"/>
    <property type="match status" value="1"/>
</dbReference>
<dbReference type="PANTHER" id="PTHR36852">
    <property type="entry name" value="PROTEIN GVPL 2"/>
    <property type="match status" value="1"/>
</dbReference>
<dbReference type="GO" id="GO:0031411">
    <property type="term" value="C:gas vesicle"/>
    <property type="evidence" value="ECO:0007669"/>
    <property type="project" value="UniProtKB-SubCell"/>
</dbReference>
<name>A0A387HFM7_9ACTN</name>
<dbReference type="EMBL" id="CP032698">
    <property type="protein sequence ID" value="AYG79467.1"/>
    <property type="molecule type" value="Genomic_DNA"/>
</dbReference>
<evidence type="ECO:0008006" key="6">
    <source>
        <dbReference type="Google" id="ProtNLM"/>
    </source>
</evidence>
<comment type="subcellular location">
    <subcellularLocation>
        <location evidence="2">Gas vesicle</location>
    </subcellularLocation>
</comment>
<evidence type="ECO:0000256" key="2">
    <source>
        <dbReference type="ARBA" id="ARBA00035108"/>
    </source>
</evidence>
<dbReference type="GO" id="GO:0031412">
    <property type="term" value="P:gas vesicle organization"/>
    <property type="evidence" value="ECO:0007669"/>
    <property type="project" value="InterPro"/>
</dbReference>
<dbReference type="Pfam" id="PF06386">
    <property type="entry name" value="GvpL_GvpF"/>
    <property type="match status" value="1"/>
</dbReference>
<organism evidence="4 5">
    <name type="scientific">Streptomyces hundungensis</name>
    <dbReference type="NCBI Taxonomy" id="1077946"/>
    <lineage>
        <taxon>Bacteria</taxon>
        <taxon>Bacillati</taxon>
        <taxon>Actinomycetota</taxon>
        <taxon>Actinomycetes</taxon>
        <taxon>Kitasatosporales</taxon>
        <taxon>Streptomycetaceae</taxon>
        <taxon>Streptomyces</taxon>
    </lineage>
</organism>
<evidence type="ECO:0000313" key="5">
    <source>
        <dbReference type="Proteomes" id="UP000271554"/>
    </source>
</evidence>
<keyword evidence="1" id="KW-0304">Gas vesicle</keyword>
<sequence>MTTYVYGIARRGHGRLPEQMGGIGDPPCPVRTVEHGELVALVSDAPEELRPKRRDLLAHQNVLAEAGAGGAVLPMRFGGVSPDDEAVRAVLAEHEERYLERLEALDGMVEYNVKATHDEEAVLHQVLAENAELRALSEANRKAGGGSYEDKLRLGERIAAAVQQREKTDAALVESALDGAAQERSPGPQSTGWLANVSYLVPRDSTADFIAAVDALRERAPHLVVQVHGPLPPYSFTG</sequence>
<dbReference type="KEGG" id="shun:DWB77_01581"/>